<organism evidence="2 5">
    <name type="scientific">Hamiltosporidium tvaerminnensis</name>
    <dbReference type="NCBI Taxonomy" id="1176355"/>
    <lineage>
        <taxon>Eukaryota</taxon>
        <taxon>Fungi</taxon>
        <taxon>Fungi incertae sedis</taxon>
        <taxon>Microsporidia</taxon>
        <taxon>Dubosqiidae</taxon>
        <taxon>Hamiltosporidium</taxon>
    </lineage>
</organism>
<keyword evidence="1" id="KW-1133">Transmembrane helix</keyword>
<dbReference type="VEuPathDB" id="MicrosporidiaDB:CWI37_1865p0020"/>
<evidence type="ECO:0000313" key="4">
    <source>
        <dbReference type="Proteomes" id="UP000292282"/>
    </source>
</evidence>
<keyword evidence="1" id="KW-0472">Membrane</keyword>
<dbReference type="AlphaFoldDB" id="A0A4Q9KTR1"/>
<gene>
    <name evidence="2" type="ORF">CWI37_1865p0020</name>
    <name evidence="3" type="ORF">CWI38_2510p0010</name>
</gene>
<evidence type="ECO:0000313" key="5">
    <source>
        <dbReference type="Proteomes" id="UP000292362"/>
    </source>
</evidence>
<keyword evidence="1" id="KW-0812">Transmembrane</keyword>
<keyword evidence="4" id="KW-1185">Reference proteome</keyword>
<name>A0A4Q9KTR1_9MICR</name>
<dbReference type="EMBL" id="PITK01002510">
    <property type="protein sequence ID" value="TBU06770.1"/>
    <property type="molecule type" value="Genomic_DNA"/>
</dbReference>
<dbReference type="EMBL" id="PITJ01001865">
    <property type="protein sequence ID" value="TBT98178.1"/>
    <property type="molecule type" value="Genomic_DNA"/>
</dbReference>
<evidence type="ECO:0000313" key="2">
    <source>
        <dbReference type="EMBL" id="TBT98178.1"/>
    </source>
</evidence>
<comment type="caution">
    <text evidence="2">The sequence shown here is derived from an EMBL/GenBank/DDBJ whole genome shotgun (WGS) entry which is preliminary data.</text>
</comment>
<evidence type="ECO:0000313" key="3">
    <source>
        <dbReference type="EMBL" id="TBU06770.1"/>
    </source>
</evidence>
<accession>A0A4Q9KTR1</accession>
<evidence type="ECO:0000256" key="1">
    <source>
        <dbReference type="SAM" id="Phobius"/>
    </source>
</evidence>
<dbReference type="VEuPathDB" id="MicrosporidiaDB:CWI38_2510p0010"/>
<dbReference type="Proteomes" id="UP000292282">
    <property type="component" value="Unassembled WGS sequence"/>
</dbReference>
<proteinExistence type="predicted"/>
<dbReference type="Proteomes" id="UP000292362">
    <property type="component" value="Unassembled WGS sequence"/>
</dbReference>
<reference evidence="4 5" key="1">
    <citation type="submission" date="2017-12" db="EMBL/GenBank/DDBJ databases">
        <authorList>
            <person name="Pombert J.-F."/>
            <person name="Haag K.L."/>
            <person name="Ebert D."/>
        </authorList>
    </citation>
    <scope>NUCLEOTIDE SEQUENCE [LARGE SCALE GENOMIC DNA]</scope>
    <source>
        <strain evidence="2">FI-OER-3-3</strain>
        <strain evidence="3">IL-G-3</strain>
    </source>
</reference>
<protein>
    <submittedName>
        <fullName evidence="2">Uncharacterized protein</fullName>
    </submittedName>
</protein>
<feature type="transmembrane region" description="Helical" evidence="1">
    <location>
        <begin position="12"/>
        <end position="28"/>
    </location>
</feature>
<sequence length="106" mass="12900">MKVSDKNIFIKFTFNVNFIYMSALFFLVENLKAENSFIFHFYNEEEYNLKCDKEHEMPFSKFIKHRYNCFEHKECINCIKHIITGVDKFSLNFDIEDEEKGEYIIL</sequence>